<evidence type="ECO:0000313" key="2">
    <source>
        <dbReference type="EMBL" id="MDI9864123.1"/>
    </source>
</evidence>
<keyword evidence="2" id="KW-0540">Nuclease</keyword>
<proteinExistence type="predicted"/>
<dbReference type="EMBL" id="JASHID010000004">
    <property type="protein sequence ID" value="MDI9864123.1"/>
    <property type="molecule type" value="Genomic_DNA"/>
</dbReference>
<dbReference type="Pfam" id="PF01844">
    <property type="entry name" value="HNH"/>
    <property type="match status" value="1"/>
</dbReference>
<dbReference type="InterPro" id="IPR002711">
    <property type="entry name" value="HNH"/>
</dbReference>
<dbReference type="GO" id="GO:0004519">
    <property type="term" value="F:endonuclease activity"/>
    <property type="evidence" value="ECO:0007669"/>
    <property type="project" value="UniProtKB-KW"/>
</dbReference>
<comment type="caution">
    <text evidence="2">The sequence shown here is derived from an EMBL/GenBank/DDBJ whole genome shotgun (WGS) entry which is preliminary data.</text>
</comment>
<accession>A0ABT6YKK6</accession>
<gene>
    <name evidence="2" type="ORF">QM480_07300</name>
</gene>
<protein>
    <submittedName>
        <fullName evidence="2">HNH endonuclease domain-containing protein</fullName>
    </submittedName>
</protein>
<name>A0ABT6YKK6_9BACT</name>
<dbReference type="Proteomes" id="UP001236569">
    <property type="component" value="Unassembled WGS sequence"/>
</dbReference>
<sequence length="338" mass="39615">MKVVKELWNSKGERVTFKDFADEYFHYPNQPANHSIDFGFKKTGNTSDFFTSVKSKLELEKENNGNQNQKFPDCITYLIENFERIIKVLPEDLAIIRQEFEERSKQGFGDYNSFKKWILDIFDYKRFRDSSKIRWFGNCLGVKSCLYCNAQFTHIIKGKFSVEKLLFQFDHFYPKEQYPYLSLSFGNLVVCCSTCNQHKSNTFDSKNLHPYHHDADGIFKFEVSEEDILGKLLGLGNNSLKPEIKILNENSTTIKFNKDRIEKIYENHADVVEELLLKSLYYDESKKSELLNAFEGLNLSESMIDRLILGNYVLEEDINKRPLSKLTKDISKQLKLIK</sequence>
<organism evidence="2 3">
    <name type="scientific">Flectobacillus longus</name>
    <dbReference type="NCBI Taxonomy" id="2984207"/>
    <lineage>
        <taxon>Bacteria</taxon>
        <taxon>Pseudomonadati</taxon>
        <taxon>Bacteroidota</taxon>
        <taxon>Cytophagia</taxon>
        <taxon>Cytophagales</taxon>
        <taxon>Flectobacillaceae</taxon>
        <taxon>Flectobacillus</taxon>
    </lineage>
</organism>
<keyword evidence="2" id="KW-0255">Endonuclease</keyword>
<keyword evidence="2" id="KW-0378">Hydrolase</keyword>
<feature type="domain" description="HNH" evidence="1">
    <location>
        <begin position="145"/>
        <end position="201"/>
    </location>
</feature>
<dbReference type="Gene3D" id="1.10.30.50">
    <property type="match status" value="1"/>
</dbReference>
<dbReference type="RefSeq" id="WP_283369346.1">
    <property type="nucleotide sequence ID" value="NZ_JASHID010000004.1"/>
</dbReference>
<reference evidence="2 3" key="1">
    <citation type="submission" date="2023-05" db="EMBL/GenBank/DDBJ databases">
        <title>Novel species of genus Flectobacillus isolated from stream in China.</title>
        <authorList>
            <person name="Lu H."/>
        </authorList>
    </citation>
    <scope>NUCLEOTIDE SEQUENCE [LARGE SCALE GENOMIC DNA]</scope>
    <source>
        <strain evidence="2 3">DC10W</strain>
    </source>
</reference>
<evidence type="ECO:0000259" key="1">
    <source>
        <dbReference type="Pfam" id="PF01844"/>
    </source>
</evidence>
<keyword evidence="3" id="KW-1185">Reference proteome</keyword>
<evidence type="ECO:0000313" key="3">
    <source>
        <dbReference type="Proteomes" id="UP001236569"/>
    </source>
</evidence>